<dbReference type="Proteomes" id="UP001139534">
    <property type="component" value="Unassembled WGS sequence"/>
</dbReference>
<proteinExistence type="predicted"/>
<keyword evidence="2" id="KW-1185">Reference proteome</keyword>
<sequence>MKILKGWGEGRSNRARGNEAMEYKQELYVEVINALKEWERAQIAFQEAVGHDEVDVAIYTLEAAERRYQIQLKAAKQAHVDWDAFRNGSYFGESS</sequence>
<name>A0A9X2BSR4_9BACL</name>
<accession>A0A9X2BSR4</accession>
<dbReference type="AlphaFoldDB" id="A0A9X2BSR4"/>
<dbReference type="InterPro" id="IPR019644">
    <property type="entry name" value="DUF2508"/>
</dbReference>
<reference evidence="1" key="1">
    <citation type="submission" date="2022-04" db="EMBL/GenBank/DDBJ databases">
        <authorList>
            <person name="Seo M.-J."/>
        </authorList>
    </citation>
    <scope>NUCLEOTIDE SEQUENCE</scope>
    <source>
        <strain evidence="1">MBLB2552</strain>
    </source>
</reference>
<comment type="caution">
    <text evidence="1">The sequence shown here is derived from an EMBL/GenBank/DDBJ whole genome shotgun (WGS) entry which is preliminary data.</text>
</comment>
<organism evidence="1 2">
    <name type="scientific">Paenibacillus mellifer</name>
    <dbReference type="NCBI Taxonomy" id="2937794"/>
    <lineage>
        <taxon>Bacteria</taxon>
        <taxon>Bacillati</taxon>
        <taxon>Bacillota</taxon>
        <taxon>Bacilli</taxon>
        <taxon>Bacillales</taxon>
        <taxon>Paenibacillaceae</taxon>
        <taxon>Paenibacillus</taxon>
    </lineage>
</organism>
<dbReference type="Pfam" id="PF10704">
    <property type="entry name" value="DUF2508"/>
    <property type="match status" value="1"/>
</dbReference>
<evidence type="ECO:0000313" key="2">
    <source>
        <dbReference type="Proteomes" id="UP001139534"/>
    </source>
</evidence>
<dbReference type="RefSeq" id="WP_248554074.1">
    <property type="nucleotide sequence ID" value="NZ_JALPRK010000038.1"/>
</dbReference>
<evidence type="ECO:0000313" key="1">
    <source>
        <dbReference type="EMBL" id="MCK8490112.1"/>
    </source>
</evidence>
<dbReference type="EMBL" id="JALPRK010000038">
    <property type="protein sequence ID" value="MCK8490112.1"/>
    <property type="molecule type" value="Genomic_DNA"/>
</dbReference>
<protein>
    <submittedName>
        <fullName evidence="1">DUF2508 family protein</fullName>
    </submittedName>
</protein>
<gene>
    <name evidence="1" type="ORF">M0651_23395</name>
</gene>